<evidence type="ECO:0000313" key="6">
    <source>
        <dbReference type="EMBL" id="OWJ68648.1"/>
    </source>
</evidence>
<evidence type="ECO:0000256" key="4">
    <source>
        <dbReference type="ARBA" id="ARBA00032976"/>
    </source>
</evidence>
<reference evidence="7" key="1">
    <citation type="submission" date="2017-05" db="EMBL/GenBank/DDBJ databases">
        <authorList>
            <person name="Macchi M."/>
            <person name="Festa S."/>
            <person name="Coppotelli B.M."/>
            <person name="Morelli I.S."/>
        </authorList>
    </citation>
    <scope>NUCLEOTIDE SEQUENCE [LARGE SCALE GENOMIC DNA]</scope>
    <source>
        <strain evidence="7">I</strain>
    </source>
</reference>
<protein>
    <recommendedName>
        <fullName evidence="3">Chitooligosaccharide deacetylase</fullName>
    </recommendedName>
    <alternativeName>
        <fullName evidence="4">Nodulation protein B</fullName>
    </alternativeName>
</protein>
<accession>A0A211ZTN6</accession>
<comment type="function">
    <text evidence="1">Is involved in generating a small heat-stable compound (Nod), an acylated oligomer of N-acetylglucosamine, that stimulates mitosis in various plant protoplasts.</text>
</comment>
<comment type="caution">
    <text evidence="6">The sequence shown here is derived from an EMBL/GenBank/DDBJ whole genome shotgun (WGS) entry which is preliminary data.</text>
</comment>
<dbReference type="Proteomes" id="UP000196655">
    <property type="component" value="Unassembled WGS sequence"/>
</dbReference>
<evidence type="ECO:0000259" key="5">
    <source>
        <dbReference type="PROSITE" id="PS51677"/>
    </source>
</evidence>
<keyword evidence="7" id="KW-1185">Reference proteome</keyword>
<dbReference type="PROSITE" id="PS51677">
    <property type="entry name" value="NODB"/>
    <property type="match status" value="1"/>
</dbReference>
<dbReference type="EMBL" id="NHON01000003">
    <property type="protein sequence ID" value="OWJ68648.1"/>
    <property type="molecule type" value="Genomic_DNA"/>
</dbReference>
<evidence type="ECO:0000313" key="7">
    <source>
        <dbReference type="Proteomes" id="UP000196655"/>
    </source>
</evidence>
<evidence type="ECO:0000256" key="3">
    <source>
        <dbReference type="ARBA" id="ARBA00020071"/>
    </source>
</evidence>
<feature type="domain" description="NodB homology" evidence="5">
    <location>
        <begin position="30"/>
        <end position="277"/>
    </location>
</feature>
<name>A0A211ZTN6_9PROT</name>
<dbReference type="RefSeq" id="WP_088149439.1">
    <property type="nucleotide sequence ID" value="NZ_NHON01000003.1"/>
</dbReference>
<dbReference type="SUPFAM" id="SSF88713">
    <property type="entry name" value="Glycoside hydrolase/deacetylase"/>
    <property type="match status" value="1"/>
</dbReference>
<dbReference type="AlphaFoldDB" id="A0A211ZTN6"/>
<dbReference type="GO" id="GO:0005975">
    <property type="term" value="P:carbohydrate metabolic process"/>
    <property type="evidence" value="ECO:0007669"/>
    <property type="project" value="InterPro"/>
</dbReference>
<sequence>MAKKDIICAFGTDIDSVAGWIGSYGGGDSPSDIQRGVFASEVGTLRLLRLFRKYDLKTSFFIPGHSLESFPDQVKRIADEGHEIGAHGYLHENPIAMTPAQEEAVLVKSIELIQALTGKAPRGYVAPWWEMSNATAALLQKYGFRYDHSQGYRDFQPFYARVGDEWTLIDYSKPAEAWMKPMTHGKEIDLVEIGANWYVDDLPPMMFMKKAPNSHGFVNPRDIEQMWRDQFDWVYREMDYAVFAFTIHPDVSGRPQVLLMLERLIEHINGHDGVRWLTFEDIAEDFRRRYPFDGGKRPEVI</sequence>
<dbReference type="InterPro" id="IPR011330">
    <property type="entry name" value="Glyco_hydro/deAcase_b/a-brl"/>
</dbReference>
<dbReference type="PANTHER" id="PTHR47561">
    <property type="entry name" value="POLYSACCHARIDE DEACETYLASE FAMILY PROTEIN (AFU_ORTHOLOGUE AFUA_6G05030)"/>
    <property type="match status" value="1"/>
</dbReference>
<dbReference type="InterPro" id="IPR037950">
    <property type="entry name" value="PgdA-like"/>
</dbReference>
<proteinExistence type="inferred from homology"/>
<evidence type="ECO:0000256" key="2">
    <source>
        <dbReference type="ARBA" id="ARBA00010973"/>
    </source>
</evidence>
<dbReference type="Gene3D" id="3.20.20.370">
    <property type="entry name" value="Glycoside hydrolase/deacetylase"/>
    <property type="match status" value="1"/>
</dbReference>
<gene>
    <name evidence="6" type="ORF">BWR60_02555</name>
</gene>
<dbReference type="InterPro" id="IPR002509">
    <property type="entry name" value="NODB_dom"/>
</dbReference>
<comment type="similarity">
    <text evidence="2">Belongs to the polysaccharide deacetylase family.</text>
</comment>
<dbReference type="Pfam" id="PF01522">
    <property type="entry name" value="Polysacc_deac_1"/>
    <property type="match status" value="1"/>
</dbReference>
<dbReference type="OrthoDB" id="9784220at2"/>
<dbReference type="PANTHER" id="PTHR47561:SF1">
    <property type="entry name" value="POLYSACCHARIDE DEACETYLASE FAMILY PROTEIN (AFU_ORTHOLOGUE AFUA_6G05030)"/>
    <property type="match status" value="1"/>
</dbReference>
<dbReference type="GO" id="GO:0016810">
    <property type="term" value="F:hydrolase activity, acting on carbon-nitrogen (but not peptide) bonds"/>
    <property type="evidence" value="ECO:0007669"/>
    <property type="project" value="InterPro"/>
</dbReference>
<evidence type="ECO:0000256" key="1">
    <source>
        <dbReference type="ARBA" id="ARBA00003236"/>
    </source>
</evidence>
<organism evidence="6 7">
    <name type="scientific">Inquilinus limosus</name>
    <dbReference type="NCBI Taxonomy" id="171674"/>
    <lineage>
        <taxon>Bacteria</taxon>
        <taxon>Pseudomonadati</taxon>
        <taxon>Pseudomonadota</taxon>
        <taxon>Alphaproteobacteria</taxon>
        <taxon>Rhodospirillales</taxon>
        <taxon>Rhodospirillaceae</taxon>
        <taxon>Inquilinus</taxon>
    </lineage>
</organism>
<dbReference type="CDD" id="cd10938">
    <property type="entry name" value="CE4_HpPgdA_like"/>
    <property type="match status" value="1"/>
</dbReference>